<name>A0A538SCG6_UNCEI</name>
<dbReference type="SMART" id="SM00028">
    <property type="entry name" value="TPR"/>
    <property type="match status" value="4"/>
</dbReference>
<accession>A0A538SCG6</accession>
<dbReference type="SUPFAM" id="SSF48452">
    <property type="entry name" value="TPR-like"/>
    <property type="match status" value="3"/>
</dbReference>
<evidence type="ECO:0000256" key="1">
    <source>
        <dbReference type="ARBA" id="ARBA00022737"/>
    </source>
</evidence>
<dbReference type="InterPro" id="IPR019734">
    <property type="entry name" value="TPR_rpt"/>
</dbReference>
<dbReference type="Pfam" id="PF13432">
    <property type="entry name" value="TPR_16"/>
    <property type="match status" value="1"/>
</dbReference>
<dbReference type="PROSITE" id="PS50005">
    <property type="entry name" value="TPR"/>
    <property type="match status" value="2"/>
</dbReference>
<dbReference type="EMBL" id="VBOV01000147">
    <property type="protein sequence ID" value="TMQ57918.1"/>
    <property type="molecule type" value="Genomic_DNA"/>
</dbReference>
<keyword evidence="2 3" id="KW-0802">TPR repeat</keyword>
<evidence type="ECO:0000256" key="4">
    <source>
        <dbReference type="SAM" id="MobiDB-lite"/>
    </source>
</evidence>
<protein>
    <submittedName>
        <fullName evidence="5">Tetratricopeptide repeat protein</fullName>
    </submittedName>
</protein>
<evidence type="ECO:0000313" key="7">
    <source>
        <dbReference type="Proteomes" id="UP000316292"/>
    </source>
</evidence>
<reference evidence="7 8" key="1">
    <citation type="journal article" date="2019" name="Nat. Microbiol.">
        <title>Mediterranean grassland soil C-N compound turnover is dependent on rainfall and depth, and is mediated by genomically divergent microorganisms.</title>
        <authorList>
            <person name="Diamond S."/>
            <person name="Andeer P.F."/>
            <person name="Li Z."/>
            <person name="Crits-Christoph A."/>
            <person name="Burstein D."/>
            <person name="Anantharaman K."/>
            <person name="Lane K.R."/>
            <person name="Thomas B.C."/>
            <person name="Pan C."/>
            <person name="Northen T.R."/>
            <person name="Banfield J.F."/>
        </authorList>
    </citation>
    <scope>NUCLEOTIDE SEQUENCE [LARGE SCALE GENOMIC DNA]</scope>
    <source>
        <strain evidence="5">WS_1</strain>
        <strain evidence="6">WS_5</strain>
    </source>
</reference>
<dbReference type="Pfam" id="PF13181">
    <property type="entry name" value="TPR_8"/>
    <property type="match status" value="1"/>
</dbReference>
<evidence type="ECO:0000313" key="5">
    <source>
        <dbReference type="EMBL" id="TMQ49080.1"/>
    </source>
</evidence>
<dbReference type="PANTHER" id="PTHR45586">
    <property type="entry name" value="TPR REPEAT-CONTAINING PROTEIN PA4667"/>
    <property type="match status" value="1"/>
</dbReference>
<dbReference type="EMBL" id="VBOR01000061">
    <property type="protein sequence ID" value="TMQ49080.1"/>
    <property type="molecule type" value="Genomic_DNA"/>
</dbReference>
<organism evidence="5 7">
    <name type="scientific">Eiseniibacteriota bacterium</name>
    <dbReference type="NCBI Taxonomy" id="2212470"/>
    <lineage>
        <taxon>Bacteria</taxon>
        <taxon>Candidatus Eiseniibacteriota</taxon>
    </lineage>
</organism>
<feature type="repeat" description="TPR" evidence="3">
    <location>
        <begin position="460"/>
        <end position="493"/>
    </location>
</feature>
<dbReference type="Proteomes" id="UP000320913">
    <property type="component" value="Unassembled WGS sequence"/>
</dbReference>
<dbReference type="PANTHER" id="PTHR45586:SF1">
    <property type="entry name" value="LIPOPOLYSACCHARIDE ASSEMBLY PROTEIN B"/>
    <property type="match status" value="1"/>
</dbReference>
<evidence type="ECO:0000256" key="2">
    <source>
        <dbReference type="ARBA" id="ARBA00022803"/>
    </source>
</evidence>
<evidence type="ECO:0000256" key="3">
    <source>
        <dbReference type="PROSITE-ProRule" id="PRU00339"/>
    </source>
</evidence>
<evidence type="ECO:0000313" key="6">
    <source>
        <dbReference type="EMBL" id="TMQ57918.1"/>
    </source>
</evidence>
<proteinExistence type="predicted"/>
<dbReference type="Proteomes" id="UP000316292">
    <property type="component" value="Unassembled WGS sequence"/>
</dbReference>
<evidence type="ECO:0000313" key="8">
    <source>
        <dbReference type="Proteomes" id="UP000320913"/>
    </source>
</evidence>
<keyword evidence="1" id="KW-0677">Repeat</keyword>
<dbReference type="InterPro" id="IPR011990">
    <property type="entry name" value="TPR-like_helical_dom_sf"/>
</dbReference>
<dbReference type="AlphaFoldDB" id="A0A538SCG6"/>
<sequence length="586" mass="64864">MVDRSVAVRRKAQQLLQKGDVNGGLAEYEKLFEGGDKDPYDFIVVADLLAKRGSMQEAVRRYRQAIEEYAKTELYKNAIAVCKKILRISKEDLAIHRTLGELYAKEGLFGDAQIHYLEFAEGSIRRQDHDAALGVLDEVLKLSPDNDDLSEKYVEIAMRADQPERGGRELLRRAERVKQSGRHDEAEQIRERVSTLAPALLNSFHAAPVSPQGPVAAADAAATMEAPPGGHAGFDPSSRALGYDAPTQDESAVEEPPPPAAVEPEPEPEPEIPAAAEPEALSHEDLARGYLQAGNRDLAVEEYWKASETAFFRGDFPRAYELLLALLAVGPTHEAALRRLVELTEKTGDTAAEAKARFDLAEVYLGHEEWELSRAEFIRALELDPKNDRARSRIKRLDTILSGEPGGGPVDLDALPDDRPAASVRVREDEPQSQDALIDLEEIIDEFKAGVSERISGEDHESHYDLGMAYMEMGLYDEAIGEFQVASKGAPMAVKCLEMIALCFLEKNEPASAARELSRALELPGYGPEETISIRYNLAVANERLGDLDRALQHFEEVYLLNVDFLKVASKVKELKQKLARTEDRG</sequence>
<dbReference type="Gene3D" id="1.25.40.10">
    <property type="entry name" value="Tetratricopeptide repeat domain"/>
    <property type="match status" value="3"/>
</dbReference>
<comment type="caution">
    <text evidence="5">The sequence shown here is derived from an EMBL/GenBank/DDBJ whole genome shotgun (WGS) entry which is preliminary data.</text>
</comment>
<feature type="region of interest" description="Disordered" evidence="4">
    <location>
        <begin position="218"/>
        <end position="272"/>
    </location>
</feature>
<feature type="repeat" description="TPR" evidence="3">
    <location>
        <begin position="354"/>
        <end position="387"/>
    </location>
</feature>
<dbReference type="InterPro" id="IPR051012">
    <property type="entry name" value="CellSynth/LPSAsmb/PSIAsmb"/>
</dbReference>
<gene>
    <name evidence="5" type="ORF">E6K71_05580</name>
    <name evidence="6" type="ORF">E6K75_06040</name>
</gene>